<protein>
    <recommendedName>
        <fullName evidence="2">DUF1559 domain-containing protein</fullName>
    </recommendedName>
</protein>
<keyword evidence="1" id="KW-1133">Transmembrane helix</keyword>
<proteinExistence type="predicted"/>
<evidence type="ECO:0000259" key="2">
    <source>
        <dbReference type="Pfam" id="PF07596"/>
    </source>
</evidence>
<feature type="transmembrane region" description="Helical" evidence="1">
    <location>
        <begin position="189"/>
        <end position="211"/>
    </location>
</feature>
<feature type="transmembrane region" description="Helical" evidence="1">
    <location>
        <begin position="232"/>
        <end position="253"/>
    </location>
</feature>
<evidence type="ECO:0000313" key="3">
    <source>
        <dbReference type="EMBL" id="TWU51863.1"/>
    </source>
</evidence>
<dbReference type="PANTHER" id="PTHR30093">
    <property type="entry name" value="GENERAL SECRETION PATHWAY PROTEIN G"/>
    <property type="match status" value="1"/>
</dbReference>
<dbReference type="RefSeq" id="WP_146535125.1">
    <property type="nucleotide sequence ID" value="NZ_SJPX01000003.1"/>
</dbReference>
<feature type="transmembrane region" description="Helical" evidence="1">
    <location>
        <begin position="12"/>
        <end position="36"/>
    </location>
</feature>
<name>A0A5C6EQ14_9BACT</name>
<sequence length="584" mass="63420">MNALGFPARRSRLGPVALISVTALATKVWLLILWEYRNYLPPNFDSAFLNGMQGNFYGWYATAFYAHIVAGPISIVSAAFLMSSGLRSRHLKLHRSLAKYHITLVIAVLVPTGLAMSIRAHAGPIAGVGFAALSIATGVTAVMAMQTARSGRMDDHRRWTTRCFLLLLSPLILRVVAGAASYIEAESEWFYRVNAWASWITPIVLFESWVLQQKGHAMKSSMKLRRVRNQMGFTLVELLVVIAIIGVLVGLLLPSMRFSNEAARRMSCSNNFKQIGFSIHNYHSAFKRLPMAMGGTEANEHRISGLVGLVPFIECQSLWEQISNPAVIDSVAYPAMGPAPWVSEYSPWREQMQTLHCPSSPFLSNEFGLTSYTFCIGDSPNDVHTPKSMRGMFGCQITTTFRDVSDGLSNTIAMTEMAVIDDRQVNGQFAISQPISLLDNPSLCRNLVDPERPNYYTDEIKLGSLGRGGRWADGAAGFSLANTLLPPNQPSCAVGGSVAVDGIYSAGSLHQGGCHVLMGDGAVKFITDSIEAGDAALIPIVSEPTETAVDTDASQAKPDPSPYGLWGALGTANNGEDIDALMDF</sequence>
<keyword evidence="1" id="KW-0472">Membrane</keyword>
<dbReference type="EMBL" id="SJPX01000003">
    <property type="protein sequence ID" value="TWU51863.1"/>
    <property type="molecule type" value="Genomic_DNA"/>
</dbReference>
<keyword evidence="4" id="KW-1185">Reference proteome</keyword>
<dbReference type="Gene3D" id="3.30.700.10">
    <property type="entry name" value="Glycoprotein, Type 4 Pilin"/>
    <property type="match status" value="1"/>
</dbReference>
<dbReference type="PANTHER" id="PTHR30093:SF2">
    <property type="entry name" value="TYPE II SECRETION SYSTEM PROTEIN H"/>
    <property type="match status" value="1"/>
</dbReference>
<reference evidence="3 4" key="1">
    <citation type="submission" date="2019-02" db="EMBL/GenBank/DDBJ databases">
        <title>Deep-cultivation of Planctomycetes and their phenomic and genomic characterization uncovers novel biology.</title>
        <authorList>
            <person name="Wiegand S."/>
            <person name="Jogler M."/>
            <person name="Boedeker C."/>
            <person name="Pinto D."/>
            <person name="Vollmers J."/>
            <person name="Rivas-Marin E."/>
            <person name="Kohn T."/>
            <person name="Peeters S.H."/>
            <person name="Heuer A."/>
            <person name="Rast P."/>
            <person name="Oberbeckmann S."/>
            <person name="Bunk B."/>
            <person name="Jeske O."/>
            <person name="Meyerdierks A."/>
            <person name="Storesund J.E."/>
            <person name="Kallscheuer N."/>
            <person name="Luecker S."/>
            <person name="Lage O.M."/>
            <person name="Pohl T."/>
            <person name="Merkel B.J."/>
            <person name="Hornburger P."/>
            <person name="Mueller R.-W."/>
            <person name="Bruemmer F."/>
            <person name="Labrenz M."/>
            <person name="Spormann A.M."/>
            <person name="Op Den Camp H."/>
            <person name="Overmann J."/>
            <person name="Amann R."/>
            <person name="Jetten M.S.M."/>
            <person name="Mascher T."/>
            <person name="Medema M.H."/>
            <person name="Devos D.P."/>
            <person name="Kaster A.-K."/>
            <person name="Ovreas L."/>
            <person name="Rohde M."/>
            <person name="Galperin M.Y."/>
            <person name="Jogler C."/>
        </authorList>
    </citation>
    <scope>NUCLEOTIDE SEQUENCE [LARGE SCALE GENOMIC DNA]</scope>
    <source>
        <strain evidence="3 4">Poly59</strain>
    </source>
</reference>
<dbReference type="Pfam" id="PF07963">
    <property type="entry name" value="N_methyl"/>
    <property type="match status" value="1"/>
</dbReference>
<dbReference type="Proteomes" id="UP000317977">
    <property type="component" value="Unassembled WGS sequence"/>
</dbReference>
<dbReference type="SUPFAM" id="SSF54523">
    <property type="entry name" value="Pili subunits"/>
    <property type="match status" value="1"/>
</dbReference>
<dbReference type="AlphaFoldDB" id="A0A5C6EQ14"/>
<keyword evidence="1" id="KW-0812">Transmembrane</keyword>
<dbReference type="InterPro" id="IPR012902">
    <property type="entry name" value="N_methyl_site"/>
</dbReference>
<dbReference type="InterPro" id="IPR027558">
    <property type="entry name" value="Pre_pil_HX9DG_C"/>
</dbReference>
<feature type="transmembrane region" description="Helical" evidence="1">
    <location>
        <begin position="164"/>
        <end position="183"/>
    </location>
</feature>
<dbReference type="Pfam" id="PF10067">
    <property type="entry name" value="DUF2306"/>
    <property type="match status" value="1"/>
</dbReference>
<feature type="transmembrane region" description="Helical" evidence="1">
    <location>
        <begin position="102"/>
        <end position="119"/>
    </location>
</feature>
<accession>A0A5C6EQ14</accession>
<feature type="transmembrane region" description="Helical" evidence="1">
    <location>
        <begin position="56"/>
        <end position="81"/>
    </location>
</feature>
<comment type="caution">
    <text evidence="3">The sequence shown here is derived from an EMBL/GenBank/DDBJ whole genome shotgun (WGS) entry which is preliminary data.</text>
</comment>
<dbReference type="OrthoDB" id="241541at2"/>
<dbReference type="Pfam" id="PF07596">
    <property type="entry name" value="SBP_bac_10"/>
    <property type="match status" value="1"/>
</dbReference>
<feature type="transmembrane region" description="Helical" evidence="1">
    <location>
        <begin position="125"/>
        <end position="144"/>
    </location>
</feature>
<gene>
    <name evidence="3" type="ORF">Poly59_34580</name>
</gene>
<organism evidence="3 4">
    <name type="scientific">Rubripirellula reticaptiva</name>
    <dbReference type="NCBI Taxonomy" id="2528013"/>
    <lineage>
        <taxon>Bacteria</taxon>
        <taxon>Pseudomonadati</taxon>
        <taxon>Planctomycetota</taxon>
        <taxon>Planctomycetia</taxon>
        <taxon>Pirellulales</taxon>
        <taxon>Pirellulaceae</taxon>
        <taxon>Rubripirellula</taxon>
    </lineage>
</organism>
<dbReference type="InterPro" id="IPR011453">
    <property type="entry name" value="DUF1559"/>
</dbReference>
<dbReference type="NCBIfam" id="TIGR02532">
    <property type="entry name" value="IV_pilin_GFxxxE"/>
    <property type="match status" value="1"/>
</dbReference>
<evidence type="ECO:0000313" key="4">
    <source>
        <dbReference type="Proteomes" id="UP000317977"/>
    </source>
</evidence>
<dbReference type="NCBIfam" id="TIGR04294">
    <property type="entry name" value="pre_pil_HX9DG"/>
    <property type="match status" value="1"/>
</dbReference>
<dbReference type="InterPro" id="IPR045584">
    <property type="entry name" value="Pilin-like"/>
</dbReference>
<dbReference type="InterPro" id="IPR018750">
    <property type="entry name" value="DUF2306_membrane"/>
</dbReference>
<evidence type="ECO:0000256" key="1">
    <source>
        <dbReference type="SAM" id="Phobius"/>
    </source>
</evidence>
<feature type="domain" description="DUF1559" evidence="2">
    <location>
        <begin position="261"/>
        <end position="532"/>
    </location>
</feature>